<proteinExistence type="predicted"/>
<dbReference type="EMBL" id="JAKJXP020000164">
    <property type="protein sequence ID" value="KAK7740662.1"/>
    <property type="molecule type" value="Genomic_DNA"/>
</dbReference>
<protein>
    <submittedName>
        <fullName evidence="2">Uncharacterized protein</fullName>
    </submittedName>
</protein>
<sequence>MSHGLAMVRQAQASWPLAQDVEAKKDELVELVKELNVLTAQGSHPTNLKTTMKWVDIQEKTFEIDAIQHGLLASSGMEFCPNCDLSSPKTVQAIQNDLRSRLSRYENFAAETKMIRNGIDKLREKLSWQVETGPSLQPHNGAWPCFDKNDGKAALRTPQTHLDGGDGWHGWGNRSRTQPSSITETKNEHTHRHDNGDWDSQVPAPGVGLRTPANNNRPQRPVKDYHVSQDVQGREYLDTPHSQKDTFWDREDMSGNKDMSPYNADPSPNWRPRDHYKAANNKVYQDQSMSGEALNKDTWTEKSWNDAVWVDPVSFIDGAVITNSSNDVKVLTPSASTRSSKSSSTTDPFVDTMIYNPKYPLRTTAREPKDKRTEDELLAQFPWMKRTDLHTFWERGEKSTKDQGRASSLFQRVTEMHQNETLD</sequence>
<evidence type="ECO:0000313" key="3">
    <source>
        <dbReference type="Proteomes" id="UP001320420"/>
    </source>
</evidence>
<evidence type="ECO:0000313" key="2">
    <source>
        <dbReference type="EMBL" id="KAK7740662.1"/>
    </source>
</evidence>
<accession>A0AAN9YG98</accession>
<feature type="compositionally biased region" description="Basic and acidic residues" evidence="1">
    <location>
        <begin position="221"/>
        <end position="255"/>
    </location>
</feature>
<dbReference type="AlphaFoldDB" id="A0AAN9YG98"/>
<gene>
    <name evidence="2" type="ORF">SLS62_011037</name>
</gene>
<name>A0AAN9YG98_9PEZI</name>
<evidence type="ECO:0000256" key="1">
    <source>
        <dbReference type="SAM" id="MobiDB-lite"/>
    </source>
</evidence>
<feature type="compositionally biased region" description="Basic and acidic residues" evidence="1">
    <location>
        <begin position="185"/>
        <end position="196"/>
    </location>
</feature>
<feature type="region of interest" description="Disordered" evidence="1">
    <location>
        <begin position="162"/>
        <end position="273"/>
    </location>
</feature>
<dbReference type="Proteomes" id="UP001320420">
    <property type="component" value="Unassembled WGS sequence"/>
</dbReference>
<comment type="caution">
    <text evidence="2">The sequence shown here is derived from an EMBL/GenBank/DDBJ whole genome shotgun (WGS) entry which is preliminary data.</text>
</comment>
<feature type="compositionally biased region" description="Basic and acidic residues" evidence="1">
    <location>
        <begin position="414"/>
        <end position="423"/>
    </location>
</feature>
<organism evidence="2 3">
    <name type="scientific">Diatrype stigma</name>
    <dbReference type="NCBI Taxonomy" id="117547"/>
    <lineage>
        <taxon>Eukaryota</taxon>
        <taxon>Fungi</taxon>
        <taxon>Dikarya</taxon>
        <taxon>Ascomycota</taxon>
        <taxon>Pezizomycotina</taxon>
        <taxon>Sordariomycetes</taxon>
        <taxon>Xylariomycetidae</taxon>
        <taxon>Xylariales</taxon>
        <taxon>Diatrypaceae</taxon>
        <taxon>Diatrype</taxon>
    </lineage>
</organism>
<feature type="compositionally biased region" description="Polar residues" evidence="1">
    <location>
        <begin position="174"/>
        <end position="184"/>
    </location>
</feature>
<reference evidence="2 3" key="1">
    <citation type="submission" date="2024-02" db="EMBL/GenBank/DDBJ databases">
        <title>De novo assembly and annotation of 12 fungi associated with fruit tree decline syndrome in Ontario, Canada.</title>
        <authorList>
            <person name="Sulman M."/>
            <person name="Ellouze W."/>
            <person name="Ilyukhin E."/>
        </authorList>
    </citation>
    <scope>NUCLEOTIDE SEQUENCE [LARGE SCALE GENOMIC DNA]</scope>
    <source>
        <strain evidence="2 3">M11/M66-122</strain>
    </source>
</reference>
<keyword evidence="3" id="KW-1185">Reference proteome</keyword>
<feature type="region of interest" description="Disordered" evidence="1">
    <location>
        <begin position="396"/>
        <end position="423"/>
    </location>
</feature>